<dbReference type="EMBL" id="BAABAT010000056">
    <property type="protein sequence ID" value="GAA4262848.1"/>
    <property type="molecule type" value="Genomic_DNA"/>
</dbReference>
<keyword evidence="3" id="KW-1185">Reference proteome</keyword>
<dbReference type="InterPro" id="IPR011200">
    <property type="entry name" value="UCP012608"/>
</dbReference>
<proteinExistence type="predicted"/>
<evidence type="ECO:0000313" key="2">
    <source>
        <dbReference type="EMBL" id="GAA4262848.1"/>
    </source>
</evidence>
<dbReference type="RefSeq" id="WP_345140881.1">
    <property type="nucleotide sequence ID" value="NZ_BAABAT010000056.1"/>
</dbReference>
<sequence length="327" mass="35678">MSERATTADEYRFFATAMARGSSPLYERLALGVADDPKMLQMLDGLPVAKRQPNLLLAAARYVGGTPDGYAHFRDIVFGNLDAVVGIMLSRRTQTNEPGRCAGLYPALASLPQPLALVEVGASAGLCLLPDRYAYEYVRADGATVRAGDEASPVRLRCRVDGPALAVGPDAVQVVWRAGVDLNPLSVVDEDDVRWLRTLVWPEQHDRLARLDAALTVARRDPPRVEAGDLNERVDELVGQAPRGVTLVVLHTAVLDYVPEPGRGAFVDRMRRLDGHWLSQELPSVFPQFAGQLPAEPPGGVVAYALMLDRRPLAFTAVHGAWMRTLR</sequence>
<dbReference type="Proteomes" id="UP001500620">
    <property type="component" value="Unassembled WGS sequence"/>
</dbReference>
<accession>A0ABP8DSA3</accession>
<name>A0ABP8DSA3_9ACTN</name>
<feature type="domain" description="Ig-like" evidence="1">
    <location>
        <begin position="130"/>
        <end position="176"/>
    </location>
</feature>
<evidence type="ECO:0000313" key="3">
    <source>
        <dbReference type="Proteomes" id="UP001500620"/>
    </source>
</evidence>
<gene>
    <name evidence="2" type="ORF">GCM10022255_102050</name>
</gene>
<dbReference type="Pfam" id="PF10094">
    <property type="entry name" value="DUF2332"/>
    <property type="match status" value="1"/>
</dbReference>
<comment type="caution">
    <text evidence="2">The sequence shown here is derived from an EMBL/GenBank/DDBJ whole genome shotgun (WGS) entry which is preliminary data.</text>
</comment>
<organism evidence="2 3">
    <name type="scientific">Dactylosporangium darangshiense</name>
    <dbReference type="NCBI Taxonomy" id="579108"/>
    <lineage>
        <taxon>Bacteria</taxon>
        <taxon>Bacillati</taxon>
        <taxon>Actinomycetota</taxon>
        <taxon>Actinomycetes</taxon>
        <taxon>Micromonosporales</taxon>
        <taxon>Micromonosporaceae</taxon>
        <taxon>Dactylosporangium</taxon>
    </lineage>
</organism>
<dbReference type="PROSITE" id="PS50835">
    <property type="entry name" value="IG_LIKE"/>
    <property type="match status" value="1"/>
</dbReference>
<dbReference type="InterPro" id="IPR007110">
    <property type="entry name" value="Ig-like_dom"/>
</dbReference>
<reference evidence="3" key="1">
    <citation type="journal article" date="2019" name="Int. J. Syst. Evol. Microbiol.">
        <title>The Global Catalogue of Microorganisms (GCM) 10K type strain sequencing project: providing services to taxonomists for standard genome sequencing and annotation.</title>
        <authorList>
            <consortium name="The Broad Institute Genomics Platform"/>
            <consortium name="The Broad Institute Genome Sequencing Center for Infectious Disease"/>
            <person name="Wu L."/>
            <person name="Ma J."/>
        </authorList>
    </citation>
    <scope>NUCLEOTIDE SEQUENCE [LARGE SCALE GENOMIC DNA]</scope>
    <source>
        <strain evidence="3">JCM 17441</strain>
    </source>
</reference>
<evidence type="ECO:0000259" key="1">
    <source>
        <dbReference type="PROSITE" id="PS50835"/>
    </source>
</evidence>
<protein>
    <submittedName>
        <fullName evidence="2">DUF2332 domain-containing protein</fullName>
    </submittedName>
</protein>